<evidence type="ECO:0000259" key="1">
    <source>
        <dbReference type="SMART" id="SM00481"/>
    </source>
</evidence>
<dbReference type="Gene3D" id="3.20.20.140">
    <property type="entry name" value="Metal-dependent hydrolases"/>
    <property type="match status" value="1"/>
</dbReference>
<proteinExistence type="predicted"/>
<dbReference type="Gene3D" id="1.10.150.650">
    <property type="match status" value="1"/>
</dbReference>
<dbReference type="Proteomes" id="UP000660680">
    <property type="component" value="Unassembled WGS sequence"/>
</dbReference>
<organism evidence="2 3">
    <name type="scientific">Actinokineospora fastidiosa</name>
    <dbReference type="NCBI Taxonomy" id="1816"/>
    <lineage>
        <taxon>Bacteria</taxon>
        <taxon>Bacillati</taxon>
        <taxon>Actinomycetota</taxon>
        <taxon>Actinomycetes</taxon>
        <taxon>Pseudonocardiales</taxon>
        <taxon>Pseudonocardiaceae</taxon>
        <taxon>Actinokineospora</taxon>
    </lineage>
</organism>
<evidence type="ECO:0000313" key="3">
    <source>
        <dbReference type="Proteomes" id="UP000660680"/>
    </source>
</evidence>
<gene>
    <name evidence="2" type="ORF">GCM10010171_00880</name>
</gene>
<dbReference type="AlphaFoldDB" id="A0A918L627"/>
<dbReference type="SUPFAM" id="SSF89550">
    <property type="entry name" value="PHP domain-like"/>
    <property type="match status" value="1"/>
</dbReference>
<dbReference type="SMART" id="SM00481">
    <property type="entry name" value="POLIIIAc"/>
    <property type="match status" value="1"/>
</dbReference>
<dbReference type="EMBL" id="BMRB01000001">
    <property type="protein sequence ID" value="GGS12977.1"/>
    <property type="molecule type" value="Genomic_DNA"/>
</dbReference>
<sequence length="296" mass="30377">MTCAIRHTGWVRIDLHCHSTASDGTDSPAGLVAAAARAGLAAVAITDHDTTAGWAEAAAALPPGLALVRGAELTCVSDDGRGGQCTVHLLAYLFDPESEAMVAEHARTRAERRARLRTMAGRMAADGYPVDADTLLGELHPDAPAGRPHLAQALVRAGVVGSVTEAFATLLHGRSGYYVPSRKTPVLEAIGLVKAAGGVSVLAHGFAHRRGPTISAEVVSELAGAGLDGVEVDHPDHDDDARARLRALADRHGLLVTGSSDYHGTNKTTAIGAETTAPEVLAAIGERATGAGILVA</sequence>
<accession>A0A918L627</accession>
<reference evidence="2" key="2">
    <citation type="submission" date="2020-09" db="EMBL/GenBank/DDBJ databases">
        <authorList>
            <person name="Sun Q."/>
            <person name="Ohkuma M."/>
        </authorList>
    </citation>
    <scope>NUCLEOTIDE SEQUENCE</scope>
    <source>
        <strain evidence="2">JCM 3276</strain>
    </source>
</reference>
<dbReference type="Pfam" id="PF02811">
    <property type="entry name" value="PHP"/>
    <property type="match status" value="1"/>
</dbReference>
<dbReference type="InterPro" id="IPR004013">
    <property type="entry name" value="PHP_dom"/>
</dbReference>
<protein>
    <submittedName>
        <fullName evidence="2">Phosphatase</fullName>
    </submittedName>
</protein>
<dbReference type="GO" id="GO:0035312">
    <property type="term" value="F:5'-3' DNA exonuclease activity"/>
    <property type="evidence" value="ECO:0007669"/>
    <property type="project" value="TreeGrafter"/>
</dbReference>
<evidence type="ECO:0000313" key="2">
    <source>
        <dbReference type="EMBL" id="GGS12977.1"/>
    </source>
</evidence>
<comment type="caution">
    <text evidence="2">The sequence shown here is derived from an EMBL/GenBank/DDBJ whole genome shotgun (WGS) entry which is preliminary data.</text>
</comment>
<dbReference type="GO" id="GO:0004534">
    <property type="term" value="F:5'-3' RNA exonuclease activity"/>
    <property type="evidence" value="ECO:0007669"/>
    <property type="project" value="TreeGrafter"/>
</dbReference>
<dbReference type="PANTHER" id="PTHR42924:SF3">
    <property type="entry name" value="POLYMERASE_HISTIDINOL PHOSPHATASE N-TERMINAL DOMAIN-CONTAINING PROTEIN"/>
    <property type="match status" value="1"/>
</dbReference>
<dbReference type="InterPro" id="IPR003141">
    <property type="entry name" value="Pol/His_phosphatase_N"/>
</dbReference>
<dbReference type="InterPro" id="IPR052018">
    <property type="entry name" value="PHP_domain"/>
</dbReference>
<feature type="domain" description="Polymerase/histidinol phosphatase N-terminal" evidence="1">
    <location>
        <begin position="13"/>
        <end position="77"/>
    </location>
</feature>
<keyword evidence="3" id="KW-1185">Reference proteome</keyword>
<dbReference type="InterPro" id="IPR016195">
    <property type="entry name" value="Pol/histidinol_Pase-like"/>
</dbReference>
<name>A0A918L627_9PSEU</name>
<reference evidence="2" key="1">
    <citation type="journal article" date="2014" name="Int. J. Syst. Evol. Microbiol.">
        <title>Complete genome sequence of Corynebacterium casei LMG S-19264T (=DSM 44701T), isolated from a smear-ripened cheese.</title>
        <authorList>
            <consortium name="US DOE Joint Genome Institute (JGI-PGF)"/>
            <person name="Walter F."/>
            <person name="Albersmeier A."/>
            <person name="Kalinowski J."/>
            <person name="Ruckert C."/>
        </authorList>
    </citation>
    <scope>NUCLEOTIDE SEQUENCE</scope>
    <source>
        <strain evidence="2">JCM 3276</strain>
    </source>
</reference>
<dbReference type="PANTHER" id="PTHR42924">
    <property type="entry name" value="EXONUCLEASE"/>
    <property type="match status" value="1"/>
</dbReference>